<keyword evidence="8" id="KW-1133">Transmembrane helix</keyword>
<dbReference type="SUPFAM" id="SSF47473">
    <property type="entry name" value="EF-hand"/>
    <property type="match status" value="1"/>
</dbReference>
<evidence type="ECO:0000313" key="17">
    <source>
        <dbReference type="EMBL" id="KAJ3221193.1"/>
    </source>
</evidence>
<keyword evidence="6" id="KW-0999">Mitochondrion inner membrane</keyword>
<keyword evidence="9" id="KW-0496">Mitochondrion</keyword>
<dbReference type="GO" id="GO:0005509">
    <property type="term" value="F:calcium ion binding"/>
    <property type="evidence" value="ECO:0007669"/>
    <property type="project" value="InterPro"/>
</dbReference>
<proteinExistence type="inferred from homology"/>
<dbReference type="PROSITE" id="PS50222">
    <property type="entry name" value="EF_HAND_2"/>
    <property type="match status" value="1"/>
</dbReference>
<feature type="repeat" description="Solcar" evidence="15">
    <location>
        <begin position="441"/>
        <end position="528"/>
    </location>
</feature>
<comment type="subcellular location">
    <subcellularLocation>
        <location evidence="1">Mitochondrion inner membrane</location>
        <topology evidence="1">Multi-pass membrane protein</topology>
    </subcellularLocation>
</comment>
<name>A0AAD5U1P9_9FUNG</name>
<evidence type="ECO:0000256" key="14">
    <source>
        <dbReference type="ARBA" id="ARBA00082232"/>
    </source>
</evidence>
<evidence type="ECO:0000256" key="8">
    <source>
        <dbReference type="ARBA" id="ARBA00022989"/>
    </source>
</evidence>
<feature type="domain" description="EF-hand" evidence="16">
    <location>
        <begin position="89"/>
        <end position="124"/>
    </location>
</feature>
<keyword evidence="5" id="KW-0677">Repeat</keyword>
<evidence type="ECO:0000256" key="7">
    <source>
        <dbReference type="ARBA" id="ARBA00022837"/>
    </source>
</evidence>
<evidence type="ECO:0000256" key="9">
    <source>
        <dbReference type="ARBA" id="ARBA00023128"/>
    </source>
</evidence>
<evidence type="ECO:0000256" key="11">
    <source>
        <dbReference type="ARBA" id="ARBA00038674"/>
    </source>
</evidence>
<dbReference type="Pfam" id="PF00153">
    <property type="entry name" value="Mito_carr"/>
    <property type="match status" value="3"/>
</dbReference>
<evidence type="ECO:0000256" key="6">
    <source>
        <dbReference type="ARBA" id="ARBA00022792"/>
    </source>
</evidence>
<evidence type="ECO:0000259" key="16">
    <source>
        <dbReference type="PROSITE" id="PS50222"/>
    </source>
</evidence>
<keyword evidence="18" id="KW-1185">Reference proteome</keyword>
<evidence type="ECO:0000313" key="18">
    <source>
        <dbReference type="Proteomes" id="UP001211065"/>
    </source>
</evidence>
<dbReference type="InterPro" id="IPR018108">
    <property type="entry name" value="MCP_transmembrane"/>
</dbReference>
<dbReference type="Proteomes" id="UP001211065">
    <property type="component" value="Unassembled WGS sequence"/>
</dbReference>
<dbReference type="GO" id="GO:0015183">
    <property type="term" value="F:L-aspartate transmembrane transporter activity"/>
    <property type="evidence" value="ECO:0007669"/>
    <property type="project" value="TreeGrafter"/>
</dbReference>
<dbReference type="FunFam" id="1.50.40.10:FF:000004">
    <property type="entry name" value="Calcium-binding mitochondrial carrier protein Aralar1"/>
    <property type="match status" value="1"/>
</dbReference>
<dbReference type="InterPro" id="IPR002048">
    <property type="entry name" value="EF_hand_dom"/>
</dbReference>
<dbReference type="InterPro" id="IPR023395">
    <property type="entry name" value="MCP_dom_sf"/>
</dbReference>
<organism evidence="17 18">
    <name type="scientific">Clydaea vesicula</name>
    <dbReference type="NCBI Taxonomy" id="447962"/>
    <lineage>
        <taxon>Eukaryota</taxon>
        <taxon>Fungi</taxon>
        <taxon>Fungi incertae sedis</taxon>
        <taxon>Chytridiomycota</taxon>
        <taxon>Chytridiomycota incertae sedis</taxon>
        <taxon>Chytridiomycetes</taxon>
        <taxon>Lobulomycetales</taxon>
        <taxon>Lobulomycetaceae</taxon>
        <taxon>Clydaea</taxon>
    </lineage>
</organism>
<dbReference type="InterPro" id="IPR051028">
    <property type="entry name" value="Mito_Solute_Carrier"/>
</dbReference>
<keyword evidence="10 15" id="KW-0472">Membrane</keyword>
<keyword evidence="4 15" id="KW-0812">Transmembrane</keyword>
<dbReference type="GO" id="GO:0005743">
    <property type="term" value="C:mitochondrial inner membrane"/>
    <property type="evidence" value="ECO:0007669"/>
    <property type="project" value="UniProtKB-SubCell"/>
</dbReference>
<evidence type="ECO:0000256" key="15">
    <source>
        <dbReference type="PROSITE-ProRule" id="PRU00282"/>
    </source>
</evidence>
<evidence type="ECO:0000256" key="1">
    <source>
        <dbReference type="ARBA" id="ARBA00004448"/>
    </source>
</evidence>
<evidence type="ECO:0000256" key="10">
    <source>
        <dbReference type="ARBA" id="ARBA00023136"/>
    </source>
</evidence>
<dbReference type="Gene3D" id="1.50.40.10">
    <property type="entry name" value="Mitochondrial carrier domain"/>
    <property type="match status" value="1"/>
</dbReference>
<comment type="subunit">
    <text evidence="11">Homodimer (via N-terminus).</text>
</comment>
<dbReference type="GO" id="GO:0043490">
    <property type="term" value="P:malate-aspartate shuttle"/>
    <property type="evidence" value="ECO:0007669"/>
    <property type="project" value="TreeGrafter"/>
</dbReference>
<evidence type="ECO:0000256" key="3">
    <source>
        <dbReference type="ARBA" id="ARBA00022448"/>
    </source>
</evidence>
<dbReference type="SUPFAM" id="SSF103506">
    <property type="entry name" value="Mitochondrial carrier"/>
    <property type="match status" value="1"/>
</dbReference>
<sequence length="685" mass="77178">MNLLRLDTPKDITQISTDIFNLYASEEVENKKYLNRNDFINAIKPIDLELNLNFDQNLYSILFKLADKNKSGLIDLDQFVDFEKNIFLKPDNESKILFKLLDEKNKGHINVKDLKNSLQFYQHKEASKIDFTHGPLASYLRDEKKNLSFNEFTEFLTTFRRERFYQEFNSLDYYKTSVISLSEFKGLIKRLSGHKLSDQLENTFDSTFPLGKISFAAAQGIFKILENLDALRFSLEINANPIEKNKIITSDFFKYCLKNKVFTTLELDLIFKLVGETNLIDEIESDEEEFMKNNVKNFIDLSKFEKIFLPSYGKNLKNVEQRLAVKKMTETKYEPTGLMQALFSTYNFVLGSIAGALGASAVYPIDLVKTRMQNQRSSKFIGQILYKNSLDCFRKVFKNEGIRGFYSGLIPQLVGVAPEKAIKLTMNDLVRSKFKTKDGSIPVFAEILAGAAAGGSQVVFTNPLEIVKIRLQVQGEAAKATGAATQSAMQIVRGLGLFGLYKGVGACLLRDVPFSAIYFPTYAHLKSSLFNEGKDGKKLAGWELLVAGAGAGVPAAYLVTPADVIKTRLQVAARSGETTYNGLVDCFTKIMKEEGPRAFFKGGVARIFRSSPQFGVTLFCYEKLHGIIPFTLIDPKFVDHSLATTSTHKGVVEKTVSTSFEKELDSYKRNSLRTTLDILPRFGRS</sequence>
<dbReference type="PROSITE" id="PS50920">
    <property type="entry name" value="SOLCAR"/>
    <property type="match status" value="3"/>
</dbReference>
<comment type="caution">
    <text evidence="17">The sequence shown here is derived from an EMBL/GenBank/DDBJ whole genome shotgun (WGS) entry which is preliminary data.</text>
</comment>
<evidence type="ECO:0000256" key="12">
    <source>
        <dbReference type="ARBA" id="ARBA00059916"/>
    </source>
</evidence>
<keyword evidence="7" id="KW-0106">Calcium</keyword>
<reference evidence="17" key="1">
    <citation type="submission" date="2020-05" db="EMBL/GenBank/DDBJ databases">
        <title>Phylogenomic resolution of chytrid fungi.</title>
        <authorList>
            <person name="Stajich J.E."/>
            <person name="Amses K."/>
            <person name="Simmons R."/>
            <person name="Seto K."/>
            <person name="Myers J."/>
            <person name="Bonds A."/>
            <person name="Quandt C.A."/>
            <person name="Barry K."/>
            <person name="Liu P."/>
            <person name="Grigoriev I."/>
            <person name="Longcore J.E."/>
            <person name="James T.Y."/>
        </authorList>
    </citation>
    <scope>NUCLEOTIDE SEQUENCE</scope>
    <source>
        <strain evidence="17">JEL0476</strain>
    </source>
</reference>
<accession>A0AAD5U1P9</accession>
<dbReference type="AlphaFoldDB" id="A0AAD5U1P9"/>
<dbReference type="PANTHER" id="PTHR45678">
    <property type="entry name" value="MITOCHONDRIAL 2-OXODICARBOXYLATE CARRIER 1-RELATED"/>
    <property type="match status" value="1"/>
</dbReference>
<dbReference type="InterPro" id="IPR011992">
    <property type="entry name" value="EF-hand-dom_pair"/>
</dbReference>
<dbReference type="EMBL" id="JADGJW010000245">
    <property type="protein sequence ID" value="KAJ3221193.1"/>
    <property type="molecule type" value="Genomic_DNA"/>
</dbReference>
<dbReference type="GO" id="GO:0005313">
    <property type="term" value="F:L-glutamate transmembrane transporter activity"/>
    <property type="evidence" value="ECO:0007669"/>
    <property type="project" value="TreeGrafter"/>
</dbReference>
<feature type="repeat" description="Solcar" evidence="15">
    <location>
        <begin position="539"/>
        <end position="627"/>
    </location>
</feature>
<dbReference type="PANTHER" id="PTHR45678:SF9">
    <property type="entry name" value="CALCIUM-BINDING MITOCHONDRIAL CARRIER PROTEIN ARALAR1"/>
    <property type="match status" value="1"/>
</dbReference>
<evidence type="ECO:0000256" key="13">
    <source>
        <dbReference type="ARBA" id="ARBA00073787"/>
    </source>
</evidence>
<evidence type="ECO:0000256" key="4">
    <source>
        <dbReference type="ARBA" id="ARBA00022692"/>
    </source>
</evidence>
<evidence type="ECO:0000256" key="2">
    <source>
        <dbReference type="ARBA" id="ARBA00006375"/>
    </source>
</evidence>
<evidence type="ECO:0000256" key="5">
    <source>
        <dbReference type="ARBA" id="ARBA00022737"/>
    </source>
</evidence>
<feature type="repeat" description="Solcar" evidence="15">
    <location>
        <begin position="342"/>
        <end position="433"/>
    </location>
</feature>
<gene>
    <name evidence="17" type="primary">AGC1_2</name>
    <name evidence="17" type="ORF">HK099_003698</name>
</gene>
<protein>
    <recommendedName>
        <fullName evidence="13">Mitochondrial aspartate-glutamate transporter AGC1</fullName>
    </recommendedName>
    <alternativeName>
        <fullName evidence="14">Aspartate-glutamate carrier 1</fullName>
    </alternativeName>
</protein>
<dbReference type="Gene3D" id="1.10.238.10">
    <property type="entry name" value="EF-hand"/>
    <property type="match status" value="1"/>
</dbReference>
<dbReference type="PRINTS" id="PR00926">
    <property type="entry name" value="MITOCARRIER"/>
</dbReference>
<dbReference type="InterPro" id="IPR002067">
    <property type="entry name" value="MCP"/>
</dbReference>
<comment type="similarity">
    <text evidence="2">Belongs to the mitochondrial carrier (TC 2.A.29) family.</text>
</comment>
<comment type="function">
    <text evidence="12">Calcium-dependent mitochondrial aspartate and glutamate carrier. Transport of glutamate in mitochondria is required for mitochondrial transamination reactions and ornithine synthesis. Plays also a role in malate-aspartate NADH shuttle, which is critical for growth on acetate and fatty acids.</text>
</comment>
<keyword evidence="3" id="KW-0813">Transport</keyword>